<protein>
    <submittedName>
        <fullName evidence="1">Xylose isomerase-like TIM barrel</fullName>
    </submittedName>
</protein>
<dbReference type="PANTHER" id="PTHR12110">
    <property type="entry name" value="HYDROXYPYRUVATE ISOMERASE"/>
    <property type="match status" value="1"/>
</dbReference>
<dbReference type="Proteomes" id="UP000226420">
    <property type="component" value="Unassembled WGS sequence"/>
</dbReference>
<gene>
    <name evidence="1" type="ORF">SAMN02745723_1044</name>
</gene>
<comment type="caution">
    <text evidence="1">The sequence shown here is derived from an EMBL/GenBank/DDBJ whole genome shotgun (WGS) entry which is preliminary data.</text>
</comment>
<reference evidence="1 2" key="1">
    <citation type="submission" date="2016-10" db="EMBL/GenBank/DDBJ databases">
        <authorList>
            <person name="Varghese N."/>
            <person name="Submissions S."/>
        </authorList>
    </citation>
    <scope>NUCLEOTIDE SEQUENCE [LARGE SCALE GENOMIC DNA]</scope>
    <source>
        <strain evidence="1 2">DSM 5563</strain>
    </source>
</reference>
<sequence length="328" mass="37448">MTRDEANKIIQRVDNLPLYLHAYAYHLNMRVENILPADLLDIAYEQKLTGVKIHVLDGETRALGQLDDAELALFRLKAEKLKLDIHIETSSSEQKYIDQAVRIAEQVKASSVRFYPRYEGPLQEVIAKIDADIQYIKNNYSQSGLTFTIEQHEDLKGIELVDIVKRSDMASLSILFDFANMINANEEPLDALDDMKDWVTQVHIKDALIIPEGNGKGHKACASGAGDMPFKQLLTKLICLGDEQPQVIAYGLEEEVDYYAPAFRFTGEDDNPWIPWREMSETPLPTEKLTQRLAQEREDALKQIDFVRSTLQEIKRDALLTLEQENQI</sequence>
<dbReference type="AlphaFoldDB" id="A0AAJ4WA73"/>
<evidence type="ECO:0000313" key="2">
    <source>
        <dbReference type="Proteomes" id="UP000226420"/>
    </source>
</evidence>
<dbReference type="SUPFAM" id="SSF51658">
    <property type="entry name" value="Xylose isomerase-like"/>
    <property type="match status" value="1"/>
</dbReference>
<dbReference type="GO" id="GO:0016853">
    <property type="term" value="F:isomerase activity"/>
    <property type="evidence" value="ECO:0007669"/>
    <property type="project" value="UniProtKB-KW"/>
</dbReference>
<dbReference type="PANTHER" id="PTHR12110:SF53">
    <property type="entry name" value="BLR5974 PROTEIN"/>
    <property type="match status" value="1"/>
</dbReference>
<proteinExistence type="predicted"/>
<dbReference type="Gene3D" id="3.20.20.150">
    <property type="entry name" value="Divalent-metal-dependent TIM barrel enzymes"/>
    <property type="match status" value="1"/>
</dbReference>
<dbReference type="EMBL" id="FOLW01000004">
    <property type="protein sequence ID" value="SFC74458.1"/>
    <property type="molecule type" value="Genomic_DNA"/>
</dbReference>
<dbReference type="InterPro" id="IPR050312">
    <property type="entry name" value="IolE/XylAMocC-like"/>
</dbReference>
<dbReference type="InterPro" id="IPR036237">
    <property type="entry name" value="Xyl_isomerase-like_sf"/>
</dbReference>
<organism evidence="1 2">
    <name type="scientific">Pragia fontium DSM 5563 = ATCC 49100</name>
    <dbReference type="NCBI Taxonomy" id="1122977"/>
    <lineage>
        <taxon>Bacteria</taxon>
        <taxon>Pseudomonadati</taxon>
        <taxon>Pseudomonadota</taxon>
        <taxon>Gammaproteobacteria</taxon>
        <taxon>Enterobacterales</taxon>
        <taxon>Budviciaceae</taxon>
        <taxon>Pragia</taxon>
    </lineage>
</organism>
<accession>A0AAJ4WA73</accession>
<evidence type="ECO:0000313" key="1">
    <source>
        <dbReference type="EMBL" id="SFC74458.1"/>
    </source>
</evidence>
<name>A0AAJ4WA73_9GAMM</name>
<keyword evidence="1" id="KW-0413">Isomerase</keyword>